<dbReference type="SUPFAM" id="SSF51230">
    <property type="entry name" value="Single hybrid motif"/>
    <property type="match status" value="1"/>
</dbReference>
<organism evidence="5 6">
    <name type="scientific">Candidatus Phytoplasma bonamiae</name>
    <dbReference type="NCBI Taxonomy" id="2982626"/>
    <lineage>
        <taxon>Bacteria</taxon>
        <taxon>Bacillati</taxon>
        <taxon>Mycoplasmatota</taxon>
        <taxon>Mollicutes</taxon>
        <taxon>Acholeplasmatales</taxon>
        <taxon>Acholeplasmataceae</taxon>
        <taxon>Candidatus Phytoplasma</taxon>
        <taxon>16SrII (Peanut WB group)</taxon>
    </lineage>
</organism>
<keyword evidence="6" id="KW-1185">Reference proteome</keyword>
<dbReference type="Proteomes" id="UP001170683">
    <property type="component" value="Unassembled WGS sequence"/>
</dbReference>
<keyword evidence="3" id="KW-0012">Acyltransferase</keyword>
<dbReference type="InterPro" id="IPR050743">
    <property type="entry name" value="2-oxoacid_DH_E2_comp"/>
</dbReference>
<comment type="cofactor">
    <cofactor evidence="1">
        <name>(R)-lipoate</name>
        <dbReference type="ChEBI" id="CHEBI:83088"/>
    </cofactor>
</comment>
<dbReference type="CDD" id="cd06849">
    <property type="entry name" value="lipoyl_domain"/>
    <property type="match status" value="1"/>
</dbReference>
<dbReference type="Pfam" id="PF00364">
    <property type="entry name" value="Biotin_lipoyl"/>
    <property type="match status" value="1"/>
</dbReference>
<keyword evidence="2" id="KW-0808">Transferase</keyword>
<gene>
    <name evidence="5" type="ORF">OC701_00090</name>
</gene>
<evidence type="ECO:0000256" key="1">
    <source>
        <dbReference type="ARBA" id="ARBA00001938"/>
    </source>
</evidence>
<evidence type="ECO:0000256" key="3">
    <source>
        <dbReference type="ARBA" id="ARBA00023315"/>
    </source>
</evidence>
<dbReference type="InterPro" id="IPR011053">
    <property type="entry name" value="Single_hybrid_motif"/>
</dbReference>
<dbReference type="InterPro" id="IPR000089">
    <property type="entry name" value="Biotin_lipoyl"/>
</dbReference>
<dbReference type="PANTHER" id="PTHR43178">
    <property type="entry name" value="DIHYDROLIPOAMIDE ACETYLTRANSFERASE COMPONENT OF PYRUVATE DEHYDROGENASE COMPLEX"/>
    <property type="match status" value="1"/>
</dbReference>
<proteinExistence type="predicted"/>
<evidence type="ECO:0000313" key="5">
    <source>
        <dbReference type="EMBL" id="MDO8063875.1"/>
    </source>
</evidence>
<dbReference type="EMBL" id="JAOSIQ010000001">
    <property type="protein sequence ID" value="MDO8063875.1"/>
    <property type="molecule type" value="Genomic_DNA"/>
</dbReference>
<evidence type="ECO:0000256" key="2">
    <source>
        <dbReference type="ARBA" id="ARBA00022679"/>
    </source>
</evidence>
<dbReference type="PROSITE" id="PS50968">
    <property type="entry name" value="BIOTINYL_LIPOYL"/>
    <property type="match status" value="1"/>
</dbReference>
<dbReference type="PANTHER" id="PTHR43178:SF5">
    <property type="entry name" value="LIPOAMIDE ACYLTRANSFERASE COMPONENT OF BRANCHED-CHAIN ALPHA-KETO ACID DEHYDROGENASE COMPLEX, MITOCHONDRIAL"/>
    <property type="match status" value="1"/>
</dbReference>
<dbReference type="Gene3D" id="2.40.50.100">
    <property type="match status" value="1"/>
</dbReference>
<protein>
    <recommendedName>
        <fullName evidence="4">Lipoyl-binding domain-containing protein</fullName>
    </recommendedName>
</protein>
<evidence type="ECO:0000313" key="6">
    <source>
        <dbReference type="Proteomes" id="UP001170683"/>
    </source>
</evidence>
<dbReference type="RefSeq" id="WP_304514084.1">
    <property type="nucleotide sequence ID" value="NZ_JAOSIQ010000001.1"/>
</dbReference>
<name>A0ABT9D380_9MOLU</name>
<reference evidence="5 6" key="1">
    <citation type="journal article" date="2023" name="Int. J. Syst. Evol. Microbiol.">
        <title>The observation of taxonomic boundaries for the 16SrII and 16SrXXV phytoplasmas using genome-based delimitation.</title>
        <authorList>
            <person name="Rodrigues Jardim B."/>
            <person name="Tran-Nguyen L.T.T."/>
            <person name="Gambley C."/>
            <person name="Al-Sadi A.M."/>
            <person name="Al-Subhi A.M."/>
            <person name="Foissac X."/>
            <person name="Salar P."/>
            <person name="Cai H."/>
            <person name="Yang J.Y."/>
            <person name="Davis R."/>
            <person name="Jones L."/>
            <person name="Rodoni B."/>
            <person name="Constable F.E."/>
        </authorList>
    </citation>
    <scope>NUCLEOTIDE SEQUENCE [LARGE SCALE GENOMIC DNA]</scope>
    <source>
        <strain evidence="5">BAWM-225</strain>
    </source>
</reference>
<sequence length="88" mass="10038">MKHKKIQKYEFKFHDLGEGLHRGTIIKCLCKVGDIVKEGQKLFEVETDKLTDTLLSPVDGVIIEIKCSPSDEVQLNQVLAIIEREVEE</sequence>
<evidence type="ECO:0000259" key="4">
    <source>
        <dbReference type="PROSITE" id="PS50968"/>
    </source>
</evidence>
<accession>A0ABT9D380</accession>
<comment type="caution">
    <text evidence="5">The sequence shown here is derived from an EMBL/GenBank/DDBJ whole genome shotgun (WGS) entry which is preliminary data.</text>
</comment>
<feature type="domain" description="Lipoyl-binding" evidence="4">
    <location>
        <begin position="8"/>
        <end position="83"/>
    </location>
</feature>